<dbReference type="InterPro" id="IPR038740">
    <property type="entry name" value="BioF2-like_GNAT_dom"/>
</dbReference>
<dbReference type="Pfam" id="PF13480">
    <property type="entry name" value="Acetyltransf_6"/>
    <property type="match status" value="1"/>
</dbReference>
<accession>A0A842HH33</accession>
<proteinExistence type="predicted"/>
<evidence type="ECO:0000259" key="1">
    <source>
        <dbReference type="Pfam" id="PF13480"/>
    </source>
</evidence>
<name>A0A842HH33_9BACT</name>
<evidence type="ECO:0000313" key="3">
    <source>
        <dbReference type="Proteomes" id="UP000546464"/>
    </source>
</evidence>
<evidence type="ECO:0000313" key="2">
    <source>
        <dbReference type="EMBL" id="MBC2594551.1"/>
    </source>
</evidence>
<dbReference type="EMBL" id="JACHVB010000025">
    <property type="protein sequence ID" value="MBC2594551.1"/>
    <property type="molecule type" value="Genomic_DNA"/>
</dbReference>
<keyword evidence="3" id="KW-1185">Reference proteome</keyword>
<keyword evidence="2" id="KW-0808">Transferase</keyword>
<dbReference type="AlphaFoldDB" id="A0A842HH33"/>
<dbReference type="GO" id="GO:0016740">
    <property type="term" value="F:transferase activity"/>
    <property type="evidence" value="ECO:0007669"/>
    <property type="project" value="UniProtKB-KW"/>
</dbReference>
<dbReference type="Gene3D" id="3.40.630.30">
    <property type="match status" value="1"/>
</dbReference>
<reference evidence="2 3" key="1">
    <citation type="submission" date="2020-07" db="EMBL/GenBank/DDBJ databases">
        <authorList>
            <person name="Feng X."/>
        </authorList>
    </citation>
    <scope>NUCLEOTIDE SEQUENCE [LARGE SCALE GENOMIC DNA]</scope>
    <source>
        <strain evidence="2 3">JCM31066</strain>
    </source>
</reference>
<feature type="domain" description="BioF2-like acetyltransferase" evidence="1">
    <location>
        <begin position="169"/>
        <end position="312"/>
    </location>
</feature>
<comment type="caution">
    <text evidence="2">The sequence shown here is derived from an EMBL/GenBank/DDBJ whole genome shotgun (WGS) entry which is preliminary data.</text>
</comment>
<sequence length="330" mass="36821">MKAKKSSGGAGDSEIVSENEYNSAVARTPAIARFCSCSDWVLPAHRHLCGERELHVRRRGESWLALAEGPLMQFVGALQPLDALWCFSCPLLGPDPRDSVDLLEDFLLEEKPDARLVLLGGIPWDSDLHLYLRRGYGGRWQVHALPGADCLQASLEGGAEGFLSRRSGKFRAGLRRSERAAQVAGVEFERVLEADDPDALFTRIVAAERQSWKWQAGESIFQSTNTRAFYQELIQRSCAAGRLRAAFARLDGEDIGFAFGAALGGVFRGLQMSYHRTYAALAPGNLCQWELIRQCETERLETYDLGMDIDYKARWAEHRLKLVTLLMVKA</sequence>
<dbReference type="SUPFAM" id="SSF55729">
    <property type="entry name" value="Acyl-CoA N-acyltransferases (Nat)"/>
    <property type="match status" value="1"/>
</dbReference>
<protein>
    <submittedName>
        <fullName evidence="2">GNAT family N-acetyltransferase</fullName>
    </submittedName>
</protein>
<gene>
    <name evidence="2" type="ORF">H5P28_09800</name>
</gene>
<dbReference type="InterPro" id="IPR016181">
    <property type="entry name" value="Acyl_CoA_acyltransferase"/>
</dbReference>
<organism evidence="2 3">
    <name type="scientific">Ruficoccus amylovorans</name>
    <dbReference type="NCBI Taxonomy" id="1804625"/>
    <lineage>
        <taxon>Bacteria</taxon>
        <taxon>Pseudomonadati</taxon>
        <taxon>Verrucomicrobiota</taxon>
        <taxon>Opitutia</taxon>
        <taxon>Puniceicoccales</taxon>
        <taxon>Cerasicoccaceae</taxon>
        <taxon>Ruficoccus</taxon>
    </lineage>
</organism>
<dbReference type="Proteomes" id="UP000546464">
    <property type="component" value="Unassembled WGS sequence"/>
</dbReference>
<dbReference type="RefSeq" id="WP_185675532.1">
    <property type="nucleotide sequence ID" value="NZ_JACHVB010000025.1"/>
</dbReference>